<dbReference type="PANTHER" id="PTHR11690">
    <property type="entry name" value="AMILORIDE-SENSITIVE SODIUM CHANNEL-RELATED"/>
    <property type="match status" value="1"/>
</dbReference>
<keyword evidence="10 12" id="KW-0739">Sodium transport</keyword>
<dbReference type="Gene3D" id="1.10.287.770">
    <property type="entry name" value="YojJ-like"/>
    <property type="match status" value="1"/>
</dbReference>
<proteinExistence type="inferred from homology"/>
<protein>
    <submittedName>
        <fullName evidence="14">Amiloride-sensitive sodium channel</fullName>
    </submittedName>
</protein>
<evidence type="ECO:0000256" key="12">
    <source>
        <dbReference type="RuleBase" id="RU000679"/>
    </source>
</evidence>
<evidence type="ECO:0000256" key="2">
    <source>
        <dbReference type="ARBA" id="ARBA00007193"/>
    </source>
</evidence>
<gene>
    <name evidence="14" type="ORF">NTJ_11290</name>
</gene>
<dbReference type="PANTHER" id="PTHR11690:SF243">
    <property type="entry name" value="PICKPOCKET 12-RELATED"/>
    <property type="match status" value="1"/>
</dbReference>
<keyword evidence="4 12" id="KW-0894">Sodium channel</keyword>
<feature type="transmembrane region" description="Helical" evidence="13">
    <location>
        <begin position="464"/>
        <end position="484"/>
    </location>
</feature>
<dbReference type="GO" id="GO:0034220">
    <property type="term" value="P:monoatomic ion transmembrane transport"/>
    <property type="evidence" value="ECO:0007669"/>
    <property type="project" value="UniProtKB-KW"/>
</dbReference>
<keyword evidence="15" id="KW-1185">Reference proteome</keyword>
<reference evidence="14 15" key="1">
    <citation type="submission" date="2023-09" db="EMBL/GenBank/DDBJ databases">
        <title>Nesidiocoris tenuis whole genome shotgun sequence.</title>
        <authorList>
            <person name="Shibata T."/>
            <person name="Shimoda M."/>
            <person name="Kobayashi T."/>
            <person name="Uehara T."/>
        </authorList>
    </citation>
    <scope>NUCLEOTIDE SEQUENCE [LARGE SCALE GENOMIC DNA]</scope>
    <source>
        <strain evidence="14 15">Japan</strain>
    </source>
</reference>
<keyword evidence="6 13" id="KW-1133">Transmembrane helix</keyword>
<evidence type="ECO:0000256" key="4">
    <source>
        <dbReference type="ARBA" id="ARBA00022461"/>
    </source>
</evidence>
<keyword evidence="5 12" id="KW-0812">Transmembrane</keyword>
<evidence type="ECO:0000256" key="11">
    <source>
        <dbReference type="ARBA" id="ARBA00023303"/>
    </source>
</evidence>
<comment type="similarity">
    <text evidence="2 12">Belongs to the amiloride-sensitive sodium channel (TC 1.A.6) family.</text>
</comment>
<evidence type="ECO:0000256" key="9">
    <source>
        <dbReference type="ARBA" id="ARBA00023136"/>
    </source>
</evidence>
<keyword evidence="3 12" id="KW-0813">Transport</keyword>
<evidence type="ECO:0000256" key="6">
    <source>
        <dbReference type="ARBA" id="ARBA00022989"/>
    </source>
</evidence>
<keyword evidence="9 13" id="KW-0472">Membrane</keyword>
<name>A0ABN7B4E5_9HEMI</name>
<evidence type="ECO:0000256" key="1">
    <source>
        <dbReference type="ARBA" id="ARBA00004141"/>
    </source>
</evidence>
<comment type="subcellular location">
    <subcellularLocation>
        <location evidence="1">Membrane</location>
        <topology evidence="1">Multi-pass membrane protein</topology>
    </subcellularLocation>
</comment>
<evidence type="ECO:0000256" key="7">
    <source>
        <dbReference type="ARBA" id="ARBA00023053"/>
    </source>
</evidence>
<evidence type="ECO:0000313" key="15">
    <source>
        <dbReference type="Proteomes" id="UP001307889"/>
    </source>
</evidence>
<keyword evidence="7" id="KW-0915">Sodium</keyword>
<dbReference type="Gene3D" id="2.60.470.10">
    <property type="entry name" value="Acid-sensing ion channels like domains"/>
    <property type="match status" value="1"/>
</dbReference>
<dbReference type="PROSITE" id="PS51257">
    <property type="entry name" value="PROKAR_LIPOPROTEIN"/>
    <property type="match status" value="1"/>
</dbReference>
<feature type="transmembrane region" description="Helical" evidence="13">
    <location>
        <begin position="18"/>
        <end position="40"/>
    </location>
</feature>
<organism evidence="14 15">
    <name type="scientific">Nesidiocoris tenuis</name>
    <dbReference type="NCBI Taxonomy" id="355587"/>
    <lineage>
        <taxon>Eukaryota</taxon>
        <taxon>Metazoa</taxon>
        <taxon>Ecdysozoa</taxon>
        <taxon>Arthropoda</taxon>
        <taxon>Hexapoda</taxon>
        <taxon>Insecta</taxon>
        <taxon>Pterygota</taxon>
        <taxon>Neoptera</taxon>
        <taxon>Paraneoptera</taxon>
        <taxon>Hemiptera</taxon>
        <taxon>Heteroptera</taxon>
        <taxon>Panheteroptera</taxon>
        <taxon>Cimicomorpha</taxon>
        <taxon>Miridae</taxon>
        <taxon>Dicyphina</taxon>
        <taxon>Nesidiocoris</taxon>
    </lineage>
</organism>
<evidence type="ECO:0000313" key="14">
    <source>
        <dbReference type="EMBL" id="BES98474.1"/>
    </source>
</evidence>
<keyword evidence="11 12" id="KW-0407">Ion channel</keyword>
<keyword evidence="8 12" id="KW-0406">Ion transport</keyword>
<evidence type="ECO:0000256" key="3">
    <source>
        <dbReference type="ARBA" id="ARBA00022448"/>
    </source>
</evidence>
<dbReference type="Pfam" id="PF00858">
    <property type="entry name" value="ASC"/>
    <property type="match status" value="1"/>
</dbReference>
<evidence type="ECO:0000256" key="10">
    <source>
        <dbReference type="ARBA" id="ARBA00023201"/>
    </source>
</evidence>
<evidence type="ECO:0000256" key="8">
    <source>
        <dbReference type="ARBA" id="ARBA00023065"/>
    </source>
</evidence>
<evidence type="ECO:0000256" key="13">
    <source>
        <dbReference type="SAM" id="Phobius"/>
    </source>
</evidence>
<dbReference type="Proteomes" id="UP001307889">
    <property type="component" value="Chromosome 9"/>
</dbReference>
<dbReference type="PRINTS" id="PR01078">
    <property type="entry name" value="AMINACHANNEL"/>
</dbReference>
<accession>A0ABN7B4E5</accession>
<evidence type="ECO:0000256" key="5">
    <source>
        <dbReference type="ARBA" id="ARBA00022692"/>
    </source>
</evidence>
<sequence>MHGLRYIGDNSLHPAARIFWVIAFFWAAGCSAYFISNLFIKFHEMPVIMSISPTSSTIRDIPFPAITICNMNNMRKQQVEHVQNLYELNKGNENLTGEVALDYKLIFDYCNREPEEDIPIPSNVTTNWDYIKKFMIKMTQPCHEMLVYCQWHGDPVPCDEIFNPNLTDEGMCCVFNRLKREFIFSNPKDVSDLNVTFPGEVYEWTPERGYPDGMSFDTVPRRARGSGTHLGLTIVADAEMQQYYCSSGNSKGFKILMSNPLETPKLMSFAVPLAPGSESKVIIVPKQVTSTKDLQSIAIEKRNCYFEAEKRLFFYKTYNQRSCILECEANYTIALCGCVQYYMPKNETTRICGRNDAKCASNAQRKLDISINDAFQNLSAKGIDVPICACLPGCFELSYGFVLTSSPITTAFQIDQEMAGVKDTDYFSENMGIIHFYYMEKHFSGTVKGVLFGFTEFLSNTGGLLGLFMGFSVLSGVEILYFLLIRVINLFSKVKGRPNQSSKINTKNKTDYNFLNEHNQVLENQYPFTQ</sequence>
<dbReference type="EMBL" id="AP028917">
    <property type="protein sequence ID" value="BES98474.1"/>
    <property type="molecule type" value="Genomic_DNA"/>
</dbReference>
<dbReference type="InterPro" id="IPR001873">
    <property type="entry name" value="ENaC"/>
</dbReference>